<evidence type="ECO:0000256" key="2">
    <source>
        <dbReference type="ARBA" id="ARBA00009446"/>
    </source>
</evidence>
<dbReference type="NCBIfam" id="NF005829">
    <property type="entry name" value="PRK07726.1"/>
    <property type="match status" value="1"/>
</dbReference>
<evidence type="ECO:0000259" key="15">
    <source>
        <dbReference type="PROSITE" id="PS50880"/>
    </source>
</evidence>
<dbReference type="InterPro" id="IPR005738">
    <property type="entry name" value="TopoIII"/>
</dbReference>
<comment type="catalytic activity">
    <reaction evidence="1">
        <text>ATP-independent breakage of single-stranded DNA, followed by passage and rejoining.</text>
        <dbReference type="EC" id="5.6.2.1"/>
    </reaction>
</comment>
<evidence type="ECO:0000313" key="17">
    <source>
        <dbReference type="EMBL" id="OAM43549.1"/>
    </source>
</evidence>
<dbReference type="InterPro" id="IPR006171">
    <property type="entry name" value="TOPRIM_dom"/>
</dbReference>
<evidence type="ECO:0000313" key="18">
    <source>
        <dbReference type="Proteomes" id="UP000077726"/>
    </source>
</evidence>
<dbReference type="SMART" id="SM00493">
    <property type="entry name" value="TOPRIM"/>
    <property type="match status" value="1"/>
</dbReference>
<dbReference type="EMBL" id="LXSQ01000013">
    <property type="protein sequence ID" value="OAM43549.1"/>
    <property type="molecule type" value="Genomic_DNA"/>
</dbReference>
<reference evidence="18" key="1">
    <citation type="submission" date="2016-05" db="EMBL/GenBank/DDBJ databases">
        <title>Draft genome of Corynebacterium afermentans subsp. afermentans LCDC 88199T.</title>
        <authorList>
            <person name="Bernier A.-M."/>
            <person name="Bernard K."/>
        </authorList>
    </citation>
    <scope>NUCLEOTIDE SEQUENCE [LARGE SCALE GENOMIC DNA]</scope>
    <source>
        <strain evidence="18">NML130454</strain>
    </source>
</reference>
<dbReference type="GO" id="GO:0003677">
    <property type="term" value="F:DNA binding"/>
    <property type="evidence" value="ECO:0007669"/>
    <property type="project" value="UniProtKB-KW"/>
</dbReference>
<sequence>MSRLYIAEKPDVARALREALELPAERLDGYFKCSNGDMITWCYGHMLQLMDPEDYDPKYQQWSFEHLPIVHIPWRKKPLPDSAAQLQLIGKLLQQATEVVHAGDPDDEGQLLVDEVLEYFSCRLPVKRVLINDNNASVVRKALARMRDNTEYRGLSQSAEARSVSDQLYGYNLTRAYTLKAREQGFNGVLSVGRVQTPMLGLVVRRDRENQNHVKQYYYQVQGNFEVSGQVFSARYQPQPDTDALDDKGRLARQDEAEAIARECSGQSAKILAAKISHKTQAPPLPYNLLKLQADCARKFGLKPDQVKDITQALREKYKLITYNRSDCQYLNDEHHAEAPVILAAIGQNAPLFARVLAKADPAIKSRAFNNEKVSAHHGIIPTRATADFSRLTEDEQRIYLLIARSYIAQFYPVHEFDQTDLTIQVGRRQFGCRSHSTTAAGWQVLYKNDQGNTETQQVEEGAEAISEIDLRNLHQGDTGCCRTAEAVGLETKPKPLYTVDTLLNDLTRVAKYIQNDQLRKILIEKDKEKEGEHGGIGTPATRDEILRNLFDRGYLVEKGKHIVSSEIGRQLYDALPDQAKYPDMTALWHQQQQYIVKGELDAERFVRNLMEYIGGEVARVQQDGIQLEIKKYPCPNCGKPLRRMKGGKGFFWGCTGYKDGCKTSFSDKAGRPVLVPKKPEPSSKYECTACGSKLIRRAGKRKGTHFWGCSSYPDCKQYYPDLNGKPDYSQTKG</sequence>
<proteinExistence type="inferred from homology"/>
<keyword evidence="7" id="KW-0862">Zinc</keyword>
<dbReference type="PANTHER" id="PTHR11390">
    <property type="entry name" value="PROKARYOTIC DNA TOPOISOMERASE"/>
    <property type="match status" value="1"/>
</dbReference>
<dbReference type="InterPro" id="IPR013825">
    <property type="entry name" value="Topo_IA_cen_sub2"/>
</dbReference>
<dbReference type="Pfam" id="PF01131">
    <property type="entry name" value="Topoisom_bac"/>
    <property type="match status" value="1"/>
</dbReference>
<dbReference type="Pfam" id="PF01396">
    <property type="entry name" value="Zn_ribbon_Top1"/>
    <property type="match status" value="2"/>
</dbReference>
<comment type="similarity">
    <text evidence="2">Belongs to the type IA topoisomerase family.</text>
</comment>
<dbReference type="InterPro" id="IPR013824">
    <property type="entry name" value="Topo_IA_cen_sub1"/>
</dbReference>
<dbReference type="STRING" id="1795832.A7Q00_05120"/>
<dbReference type="SUPFAM" id="SSF56712">
    <property type="entry name" value="Prokaryotic type I DNA topoisomerase"/>
    <property type="match status" value="1"/>
</dbReference>
<dbReference type="GO" id="GO:0043597">
    <property type="term" value="C:cytoplasmic replication fork"/>
    <property type="evidence" value="ECO:0007669"/>
    <property type="project" value="TreeGrafter"/>
</dbReference>
<evidence type="ECO:0000256" key="6">
    <source>
        <dbReference type="ARBA" id="ARBA00022771"/>
    </source>
</evidence>
<name>A0A1B6W011_9NEIS</name>
<dbReference type="GO" id="GO:0008270">
    <property type="term" value="F:zinc ion binding"/>
    <property type="evidence" value="ECO:0007669"/>
    <property type="project" value="UniProtKB-KW"/>
</dbReference>
<keyword evidence="5" id="KW-0677">Repeat</keyword>
<dbReference type="CDD" id="cd03362">
    <property type="entry name" value="TOPRIM_TopoIA_TopoIII"/>
    <property type="match status" value="1"/>
</dbReference>
<evidence type="ECO:0000259" key="16">
    <source>
        <dbReference type="PROSITE" id="PS52039"/>
    </source>
</evidence>
<evidence type="ECO:0000256" key="8">
    <source>
        <dbReference type="ARBA" id="ARBA00023029"/>
    </source>
</evidence>
<dbReference type="Gene3D" id="1.10.460.10">
    <property type="entry name" value="Topoisomerase I, domain 2"/>
    <property type="match status" value="1"/>
</dbReference>
<keyword evidence="4" id="KW-0479">Metal-binding</keyword>
<dbReference type="Pfam" id="PF01751">
    <property type="entry name" value="Toprim"/>
    <property type="match status" value="1"/>
</dbReference>
<evidence type="ECO:0000256" key="5">
    <source>
        <dbReference type="ARBA" id="ARBA00022737"/>
    </source>
</evidence>
<keyword evidence="10" id="KW-0413">Isomerase</keyword>
<comment type="caution">
    <text evidence="17">The sequence shown here is derived from an EMBL/GenBank/DDBJ whole genome shotgun (WGS) entry which is preliminary data.</text>
</comment>
<dbReference type="InterPro" id="IPR034144">
    <property type="entry name" value="TOPRIM_TopoIII"/>
</dbReference>
<dbReference type="PROSITE" id="PS52039">
    <property type="entry name" value="TOPO_IA_2"/>
    <property type="match status" value="1"/>
</dbReference>
<dbReference type="RefSeq" id="WP_064089541.1">
    <property type="nucleotide sequence ID" value="NZ_LXSQ01000013.1"/>
</dbReference>
<dbReference type="Gene3D" id="1.10.290.10">
    <property type="entry name" value="Topoisomerase I, domain 4"/>
    <property type="match status" value="1"/>
</dbReference>
<evidence type="ECO:0000256" key="13">
    <source>
        <dbReference type="ARBA" id="ARBA00032235"/>
    </source>
</evidence>
<evidence type="ECO:0000256" key="11">
    <source>
        <dbReference type="ARBA" id="ARBA00030003"/>
    </source>
</evidence>
<dbReference type="Gene3D" id="2.70.20.10">
    <property type="entry name" value="Topoisomerase I, domain 3"/>
    <property type="match status" value="1"/>
</dbReference>
<dbReference type="NCBIfam" id="TIGR01056">
    <property type="entry name" value="topB"/>
    <property type="match status" value="1"/>
</dbReference>
<dbReference type="SMART" id="SM00436">
    <property type="entry name" value="TOP1Bc"/>
    <property type="match status" value="1"/>
</dbReference>
<dbReference type="GO" id="GO:0006265">
    <property type="term" value="P:DNA topological change"/>
    <property type="evidence" value="ECO:0007669"/>
    <property type="project" value="InterPro"/>
</dbReference>
<dbReference type="InterPro" id="IPR023405">
    <property type="entry name" value="Topo_IA_core_domain"/>
</dbReference>
<feature type="domain" description="Toprim" evidence="15">
    <location>
        <begin position="2"/>
        <end position="135"/>
    </location>
</feature>
<dbReference type="InterPro" id="IPR003602">
    <property type="entry name" value="Topo_IA_DNA-bd_dom"/>
</dbReference>
<dbReference type="PANTHER" id="PTHR11390:SF21">
    <property type="entry name" value="DNA TOPOISOMERASE 3-ALPHA"/>
    <property type="match status" value="1"/>
</dbReference>
<evidence type="ECO:0000256" key="14">
    <source>
        <dbReference type="ARBA" id="ARBA00032877"/>
    </source>
</evidence>
<keyword evidence="9" id="KW-0238">DNA-binding</keyword>
<keyword evidence="18" id="KW-1185">Reference proteome</keyword>
<dbReference type="OrthoDB" id="9803554at2"/>
<evidence type="ECO:0000256" key="10">
    <source>
        <dbReference type="ARBA" id="ARBA00023235"/>
    </source>
</evidence>
<accession>A0A1B6W011</accession>
<evidence type="ECO:0000256" key="12">
    <source>
        <dbReference type="ARBA" id="ARBA00031985"/>
    </source>
</evidence>
<dbReference type="PRINTS" id="PR00417">
    <property type="entry name" value="PRTPISMRASEI"/>
</dbReference>
<dbReference type="SUPFAM" id="SSF57783">
    <property type="entry name" value="Zinc beta-ribbon"/>
    <property type="match status" value="1"/>
</dbReference>
<gene>
    <name evidence="17" type="ORF">A7Q00_05120</name>
</gene>
<dbReference type="InterPro" id="IPR013497">
    <property type="entry name" value="Topo_IA_cen"/>
</dbReference>
<organism evidence="17 18">
    <name type="scientific">Eikenella halliae</name>
    <dbReference type="NCBI Taxonomy" id="1795832"/>
    <lineage>
        <taxon>Bacteria</taxon>
        <taxon>Pseudomonadati</taxon>
        <taxon>Pseudomonadota</taxon>
        <taxon>Betaproteobacteria</taxon>
        <taxon>Neisseriales</taxon>
        <taxon>Neisseriaceae</taxon>
        <taxon>Eikenella</taxon>
    </lineage>
</organism>
<dbReference type="InterPro" id="IPR013826">
    <property type="entry name" value="Topo_IA_cen_sub3"/>
</dbReference>
<dbReference type="SMART" id="SM00437">
    <property type="entry name" value="TOP1Ac"/>
    <property type="match status" value="1"/>
</dbReference>
<keyword evidence="6" id="KW-0863">Zinc-finger</keyword>
<dbReference type="Gene3D" id="3.30.65.10">
    <property type="entry name" value="Bacterial Topoisomerase I, domain 1"/>
    <property type="match status" value="2"/>
</dbReference>
<evidence type="ECO:0000256" key="4">
    <source>
        <dbReference type="ARBA" id="ARBA00022723"/>
    </source>
</evidence>
<dbReference type="InterPro" id="IPR000380">
    <property type="entry name" value="Topo_IA"/>
</dbReference>
<dbReference type="EC" id="5.6.2.1" evidence="3"/>
<keyword evidence="8" id="KW-0799">Topoisomerase</keyword>
<evidence type="ECO:0000256" key="3">
    <source>
        <dbReference type="ARBA" id="ARBA00012891"/>
    </source>
</evidence>
<evidence type="ECO:0000256" key="7">
    <source>
        <dbReference type="ARBA" id="ARBA00022833"/>
    </source>
</evidence>
<dbReference type="AlphaFoldDB" id="A0A1B6W011"/>
<dbReference type="GO" id="GO:0006310">
    <property type="term" value="P:DNA recombination"/>
    <property type="evidence" value="ECO:0007669"/>
    <property type="project" value="TreeGrafter"/>
</dbReference>
<protein>
    <recommendedName>
        <fullName evidence="3">DNA topoisomerase</fullName>
        <ecNumber evidence="3">5.6.2.1</ecNumber>
    </recommendedName>
    <alternativeName>
        <fullName evidence="14">Omega-protein</fullName>
    </alternativeName>
    <alternativeName>
        <fullName evidence="13">Relaxing enzyme</fullName>
    </alternativeName>
    <alternativeName>
        <fullName evidence="11">Swivelase</fullName>
    </alternativeName>
    <alternativeName>
        <fullName evidence="12">Untwisting enzyme</fullName>
    </alternativeName>
</protein>
<dbReference type="PROSITE" id="PS50880">
    <property type="entry name" value="TOPRIM"/>
    <property type="match status" value="1"/>
</dbReference>
<dbReference type="InterPro" id="IPR003601">
    <property type="entry name" value="Topo_IA_2"/>
</dbReference>
<dbReference type="GO" id="GO:0003917">
    <property type="term" value="F:DNA topoisomerase type I (single strand cut, ATP-independent) activity"/>
    <property type="evidence" value="ECO:0007669"/>
    <property type="project" value="UniProtKB-EC"/>
</dbReference>
<dbReference type="Proteomes" id="UP000077726">
    <property type="component" value="Unassembled WGS sequence"/>
</dbReference>
<dbReference type="InterPro" id="IPR013498">
    <property type="entry name" value="Topo_IA_Znf"/>
</dbReference>
<evidence type="ECO:0000256" key="1">
    <source>
        <dbReference type="ARBA" id="ARBA00000213"/>
    </source>
</evidence>
<feature type="domain" description="Topo IA-type catalytic" evidence="16">
    <location>
        <begin position="152"/>
        <end position="619"/>
    </location>
</feature>
<dbReference type="GO" id="GO:0006281">
    <property type="term" value="P:DNA repair"/>
    <property type="evidence" value="ECO:0007669"/>
    <property type="project" value="TreeGrafter"/>
</dbReference>
<evidence type="ECO:0000256" key="9">
    <source>
        <dbReference type="ARBA" id="ARBA00023125"/>
    </source>
</evidence>
<dbReference type="Gene3D" id="3.40.50.140">
    <property type="match status" value="1"/>
</dbReference>